<evidence type="ECO:0000313" key="1">
    <source>
        <dbReference type="EMBL" id="CAJ2654472.1"/>
    </source>
</evidence>
<accession>A0ACB0KB26</accession>
<proteinExistence type="predicted"/>
<dbReference type="EMBL" id="CASHSV030000206">
    <property type="protein sequence ID" value="CAJ2654472.1"/>
    <property type="molecule type" value="Genomic_DNA"/>
</dbReference>
<comment type="caution">
    <text evidence="1">The sequence shown here is derived from an EMBL/GenBank/DDBJ whole genome shotgun (WGS) entry which is preliminary data.</text>
</comment>
<evidence type="ECO:0000313" key="2">
    <source>
        <dbReference type="Proteomes" id="UP001177021"/>
    </source>
</evidence>
<sequence length="176" mass="19685">MRDFSTLDAKGCVFMVVHNIIRAMAEFCFVFGGIKCPPISREEIVNGCGVEDIYDGTNYSRTACVIVVAKAHDTFEAFLHQLGSRLLHILKRLLPISFYILQMYGGLGEHHTQYVSWSIHNKSRAGLHQFLDSFGGTEHSNVCNDPTAIVLSQTNLQEKEDTKPQQVVEACSIVSY</sequence>
<reference evidence="1" key="1">
    <citation type="submission" date="2023-10" db="EMBL/GenBank/DDBJ databases">
        <authorList>
            <person name="Rodriguez Cubillos JULIANA M."/>
            <person name="De Vega J."/>
        </authorList>
    </citation>
    <scope>NUCLEOTIDE SEQUENCE</scope>
</reference>
<gene>
    <name evidence="1" type="ORF">MILVUS5_LOCUS21605</name>
</gene>
<organism evidence="1 2">
    <name type="scientific">Trifolium pratense</name>
    <name type="common">Red clover</name>
    <dbReference type="NCBI Taxonomy" id="57577"/>
    <lineage>
        <taxon>Eukaryota</taxon>
        <taxon>Viridiplantae</taxon>
        <taxon>Streptophyta</taxon>
        <taxon>Embryophyta</taxon>
        <taxon>Tracheophyta</taxon>
        <taxon>Spermatophyta</taxon>
        <taxon>Magnoliopsida</taxon>
        <taxon>eudicotyledons</taxon>
        <taxon>Gunneridae</taxon>
        <taxon>Pentapetalae</taxon>
        <taxon>rosids</taxon>
        <taxon>fabids</taxon>
        <taxon>Fabales</taxon>
        <taxon>Fabaceae</taxon>
        <taxon>Papilionoideae</taxon>
        <taxon>50 kb inversion clade</taxon>
        <taxon>NPAAA clade</taxon>
        <taxon>Hologalegina</taxon>
        <taxon>IRL clade</taxon>
        <taxon>Trifolieae</taxon>
        <taxon>Trifolium</taxon>
    </lineage>
</organism>
<keyword evidence="2" id="KW-1185">Reference proteome</keyword>
<dbReference type="Proteomes" id="UP001177021">
    <property type="component" value="Unassembled WGS sequence"/>
</dbReference>
<name>A0ACB0KB26_TRIPR</name>
<protein>
    <submittedName>
        <fullName evidence="1">Uncharacterized protein</fullName>
    </submittedName>
</protein>